<name>A0ABQ2AKA7_9MICC</name>
<evidence type="ECO:0000313" key="2">
    <source>
        <dbReference type="EMBL" id="GGH92876.1"/>
    </source>
</evidence>
<gene>
    <name evidence="2" type="ORF">GCM10007170_12440</name>
</gene>
<feature type="region of interest" description="Disordered" evidence="1">
    <location>
        <begin position="1"/>
        <end position="52"/>
    </location>
</feature>
<keyword evidence="3" id="KW-1185">Reference proteome</keyword>
<dbReference type="Proteomes" id="UP000643279">
    <property type="component" value="Unassembled WGS sequence"/>
</dbReference>
<reference evidence="3" key="1">
    <citation type="journal article" date="2019" name="Int. J. Syst. Evol. Microbiol.">
        <title>The Global Catalogue of Microorganisms (GCM) 10K type strain sequencing project: providing services to taxonomists for standard genome sequencing and annotation.</title>
        <authorList>
            <consortium name="The Broad Institute Genomics Platform"/>
            <consortium name="The Broad Institute Genome Sequencing Center for Infectious Disease"/>
            <person name="Wu L."/>
            <person name="Ma J."/>
        </authorList>
    </citation>
    <scope>NUCLEOTIDE SEQUENCE [LARGE SCALE GENOMIC DNA]</scope>
    <source>
        <strain evidence="3">CGMCC 1.12778</strain>
    </source>
</reference>
<dbReference type="EMBL" id="BMFW01000004">
    <property type="protein sequence ID" value="GGH92876.1"/>
    <property type="molecule type" value="Genomic_DNA"/>
</dbReference>
<sequence length="79" mass="8639">MKGQNGQEDQDDGSQPDPGACGILVVESPDGNQEIQAKDDGGKGNHPKSYEQYFTPPRSLVEFPQKNRIFPAKALRCHA</sequence>
<accession>A0ABQ2AKA7</accession>
<evidence type="ECO:0000313" key="3">
    <source>
        <dbReference type="Proteomes" id="UP000643279"/>
    </source>
</evidence>
<comment type="caution">
    <text evidence="2">The sequence shown here is derived from an EMBL/GenBank/DDBJ whole genome shotgun (WGS) entry which is preliminary data.</text>
</comment>
<protein>
    <submittedName>
        <fullName evidence="2">Uncharacterized protein</fullName>
    </submittedName>
</protein>
<proteinExistence type="predicted"/>
<organism evidence="2 3">
    <name type="scientific">Arthrobacter liuii</name>
    <dbReference type="NCBI Taxonomy" id="1476996"/>
    <lineage>
        <taxon>Bacteria</taxon>
        <taxon>Bacillati</taxon>
        <taxon>Actinomycetota</taxon>
        <taxon>Actinomycetes</taxon>
        <taxon>Micrococcales</taxon>
        <taxon>Micrococcaceae</taxon>
        <taxon>Arthrobacter</taxon>
    </lineage>
</organism>
<evidence type="ECO:0000256" key="1">
    <source>
        <dbReference type="SAM" id="MobiDB-lite"/>
    </source>
</evidence>